<feature type="chain" id="PRO_5045684653" evidence="3">
    <location>
        <begin position="28"/>
        <end position="1177"/>
    </location>
</feature>
<name>A0ABU0JQW6_HATLI</name>
<sequence length="1177" mass="126724">MNKKNTKMLSGALAATTVLTSAAPVFAKGTDWNKVYENAFKAMQKAEKDKTQESINAARKAIAELAKNKELISLVGTLSEHVDGVQQGLFNDFYALMYVDGKEKPRMSQKEINEARECVNSFATCDVNKQYTQSWSSAVDKFQQNNVNEMVAAVKKAQETKDAKDVEAAKALVAELETSTNKDVLNATAAEKAKVEAVEKEIQKENAKLKVEKVEFANLKKATISFNKELDKATVEKVGNVRVFKDNAEVAGLTVKLAEDKKTVYVVNTANKFDQLQTYRFVISNIATVEGEKVEKTELTAKSSDNSFPTVVDVKATSPKTLVVKFSEPVKGLPNAAGVTEKIQIDGINAYLAAAVDITKMFDENTAIITLGNPLTVGEHTVKISDLKDEIDLPLEANSTKVTLVEDKVVPAVTNVVADRNTVKVTFNKVVDKATVIAANFRVNGEEPEADIKTEDGQTYVLTLKAGHKLGLASLVEAKLTYNNVADNYGNKVEKEQTVEFTAQDDKVAPIMAGTKVNDDNSVEVSFTEKVENATTTANYELLDKDGKVVAGGITNIADITKAENKGTVVKVTVKDADKISGKFSIKAVKNNTIVDESVRENKLAETILAFNLNDKVAPEVKGDVIYVQETAGKDFNKDNDVKDSKFTVYFTKAMNPTTLLNKANYIFNNKSLMDLKDATLTVGKDNKSVTVTINRNDDATQEVMAGAKLRVLRLEDSVGNRIKDENKEINFTAFVENTGFTAMIEKAELVSLNQVKLYAKDGQVLTKVDPNKVSFTANNVAIEGLQVMNVVISADGQSAILTLNKNVSGDVKNNGNAIKLKAAAKAITNNAEMSNDASVADMDIADMVKASLVKKSEEAVKVENNKVTLTFDEELTVPVANVLPAVAQSLVVRDSKGNRLSYVNGDYSVAVAGKTITVTMNKIGFNDKVSVALENNTTIFDANKLTINDFKVTTDKEVVKKATGVAAVFAISKQGVTKVDKVASTATVGGASDKITVKDPDGKNAVKVTIKKEGTDLKVASTKENEIEITIATDQSNKNTAALIQTELRKLDGYNNWEVQAVGSWDAQSKDTDITTAEAVTAGGVAAVAEAKETYTITVNNGATEDGTIEVKVGDKTWEVEVKKGNTAEQVATAINTKIGTDKLAGFGEAVVGKVVTLTKTAAGAVDDVVGSVQDK</sequence>
<feature type="coiled-coil region" evidence="2">
    <location>
        <begin position="188"/>
        <end position="222"/>
    </location>
</feature>
<evidence type="ECO:0000313" key="5">
    <source>
        <dbReference type="Proteomes" id="UP001224418"/>
    </source>
</evidence>
<dbReference type="EMBL" id="JAUSWN010000008">
    <property type="protein sequence ID" value="MDQ0479492.1"/>
    <property type="molecule type" value="Genomic_DNA"/>
</dbReference>
<keyword evidence="5" id="KW-1185">Reference proteome</keyword>
<comment type="caution">
    <text evidence="4">The sequence shown here is derived from an EMBL/GenBank/DDBJ whole genome shotgun (WGS) entry which is preliminary data.</text>
</comment>
<evidence type="ECO:0000313" key="4">
    <source>
        <dbReference type="EMBL" id="MDQ0479492.1"/>
    </source>
</evidence>
<protein>
    <submittedName>
        <fullName evidence="4">Uncharacterized protein</fullName>
    </submittedName>
</protein>
<gene>
    <name evidence="4" type="ORF">QOZ93_001233</name>
</gene>
<feature type="signal peptide" evidence="3">
    <location>
        <begin position="1"/>
        <end position="27"/>
    </location>
</feature>
<keyword evidence="2" id="KW-0175">Coiled coil</keyword>
<evidence type="ECO:0000256" key="2">
    <source>
        <dbReference type="SAM" id="Coils"/>
    </source>
</evidence>
<dbReference type="RefSeq" id="WP_307355526.1">
    <property type="nucleotide sequence ID" value="NZ_BAAACJ010000017.1"/>
</dbReference>
<dbReference type="Gene3D" id="2.60.40.1220">
    <property type="match status" value="4"/>
</dbReference>
<evidence type="ECO:0000256" key="1">
    <source>
        <dbReference type="ARBA" id="ARBA00022729"/>
    </source>
</evidence>
<organism evidence="4 5">
    <name type="scientific">Hathewaya limosa</name>
    <name type="common">Clostridium limosum</name>
    <dbReference type="NCBI Taxonomy" id="1536"/>
    <lineage>
        <taxon>Bacteria</taxon>
        <taxon>Bacillati</taxon>
        <taxon>Bacillota</taxon>
        <taxon>Clostridia</taxon>
        <taxon>Eubacteriales</taxon>
        <taxon>Clostridiaceae</taxon>
        <taxon>Hathewaya</taxon>
    </lineage>
</organism>
<dbReference type="InterPro" id="IPR014755">
    <property type="entry name" value="Cu-Rt/internalin_Ig-like"/>
</dbReference>
<proteinExistence type="predicted"/>
<accession>A0ABU0JQW6</accession>
<reference evidence="4 5" key="1">
    <citation type="submission" date="2023-07" db="EMBL/GenBank/DDBJ databases">
        <title>Genomic Encyclopedia of Type Strains, Phase IV (KMG-IV): sequencing the most valuable type-strain genomes for metagenomic binning, comparative biology and taxonomic classification.</title>
        <authorList>
            <person name="Goeker M."/>
        </authorList>
    </citation>
    <scope>NUCLEOTIDE SEQUENCE [LARGE SCALE GENOMIC DNA]</scope>
    <source>
        <strain evidence="4 5">DSM 1400</strain>
    </source>
</reference>
<dbReference type="Proteomes" id="UP001224418">
    <property type="component" value="Unassembled WGS sequence"/>
</dbReference>
<keyword evidence="1 3" id="KW-0732">Signal</keyword>
<evidence type="ECO:0000256" key="3">
    <source>
        <dbReference type="SAM" id="SignalP"/>
    </source>
</evidence>